<evidence type="ECO:0000259" key="5">
    <source>
        <dbReference type="Pfam" id="PF25917"/>
    </source>
</evidence>
<dbReference type="NCBIfam" id="TIGR01730">
    <property type="entry name" value="RND_mfp"/>
    <property type="match status" value="1"/>
</dbReference>
<dbReference type="Proteomes" id="UP000305675">
    <property type="component" value="Unassembled WGS sequence"/>
</dbReference>
<dbReference type="Pfam" id="PF25917">
    <property type="entry name" value="BSH_RND"/>
    <property type="match status" value="1"/>
</dbReference>
<dbReference type="Pfam" id="PF25967">
    <property type="entry name" value="RND-MFP_C"/>
    <property type="match status" value="1"/>
</dbReference>
<feature type="coiled-coil region" evidence="4">
    <location>
        <begin position="92"/>
        <end position="119"/>
    </location>
</feature>
<evidence type="ECO:0000313" key="7">
    <source>
        <dbReference type="EMBL" id="TKB53245.1"/>
    </source>
</evidence>
<keyword evidence="4" id="KW-0175">Coiled coil</keyword>
<dbReference type="PANTHER" id="PTHR30469">
    <property type="entry name" value="MULTIDRUG RESISTANCE PROTEIN MDTA"/>
    <property type="match status" value="1"/>
</dbReference>
<feature type="domain" description="Multidrug resistance protein MdtA-like barrel-sandwich hybrid" evidence="5">
    <location>
        <begin position="59"/>
        <end position="185"/>
    </location>
</feature>
<comment type="subcellular location">
    <subcellularLocation>
        <location evidence="1">Cell envelope</location>
    </subcellularLocation>
</comment>
<dbReference type="InterPro" id="IPR058627">
    <property type="entry name" value="MdtA-like_C"/>
</dbReference>
<protein>
    <submittedName>
        <fullName evidence="7">Efflux RND transporter periplasmic adaptor subunit</fullName>
    </submittedName>
</protein>
<dbReference type="InterPro" id="IPR058625">
    <property type="entry name" value="MdtA-like_BSH"/>
</dbReference>
<dbReference type="OrthoDB" id="2110899at2"/>
<evidence type="ECO:0000256" key="3">
    <source>
        <dbReference type="ARBA" id="ARBA00022448"/>
    </source>
</evidence>
<dbReference type="AlphaFoldDB" id="A0A4U1BKS5"/>
<dbReference type="InterPro" id="IPR006143">
    <property type="entry name" value="RND_pump_MFP"/>
</dbReference>
<feature type="domain" description="Multidrug resistance protein MdtA-like C-terminal permuted SH3" evidence="6">
    <location>
        <begin position="275"/>
        <end position="330"/>
    </location>
</feature>
<dbReference type="PROSITE" id="PS51257">
    <property type="entry name" value="PROKAR_LIPOPROTEIN"/>
    <property type="match status" value="1"/>
</dbReference>
<keyword evidence="8" id="KW-1185">Reference proteome</keyword>
<evidence type="ECO:0000256" key="4">
    <source>
        <dbReference type="SAM" id="Coils"/>
    </source>
</evidence>
<name>A0A4U1BKS5_9GAMM</name>
<dbReference type="EMBL" id="SWCJ01000012">
    <property type="protein sequence ID" value="TKB53245.1"/>
    <property type="molecule type" value="Genomic_DNA"/>
</dbReference>
<dbReference type="Gene3D" id="2.40.50.100">
    <property type="match status" value="1"/>
</dbReference>
<dbReference type="GO" id="GO:1990281">
    <property type="term" value="C:efflux pump complex"/>
    <property type="evidence" value="ECO:0007669"/>
    <property type="project" value="TreeGrafter"/>
</dbReference>
<comment type="similarity">
    <text evidence="2">Belongs to the membrane fusion protein (MFP) (TC 8.A.1) family.</text>
</comment>
<evidence type="ECO:0000313" key="8">
    <source>
        <dbReference type="Proteomes" id="UP000305675"/>
    </source>
</evidence>
<evidence type="ECO:0000256" key="1">
    <source>
        <dbReference type="ARBA" id="ARBA00004196"/>
    </source>
</evidence>
<keyword evidence="3" id="KW-0813">Transport</keyword>
<evidence type="ECO:0000259" key="6">
    <source>
        <dbReference type="Pfam" id="PF25967"/>
    </source>
</evidence>
<accession>A0A4U1BKS5</accession>
<dbReference type="Gene3D" id="1.10.287.470">
    <property type="entry name" value="Helix hairpin bin"/>
    <property type="match status" value="1"/>
</dbReference>
<reference evidence="7 8" key="1">
    <citation type="submission" date="2019-04" db="EMBL/GenBank/DDBJ databases">
        <authorList>
            <person name="Hwang J.C."/>
        </authorList>
    </citation>
    <scope>NUCLEOTIDE SEQUENCE [LARGE SCALE GENOMIC DNA]</scope>
    <source>
        <strain evidence="7 8">IMCC35002</strain>
    </source>
</reference>
<organism evidence="7 8">
    <name type="scientific">Ferrimonas aestuarii</name>
    <dbReference type="NCBI Taxonomy" id="2569539"/>
    <lineage>
        <taxon>Bacteria</taxon>
        <taxon>Pseudomonadati</taxon>
        <taxon>Pseudomonadota</taxon>
        <taxon>Gammaproteobacteria</taxon>
        <taxon>Alteromonadales</taxon>
        <taxon>Ferrimonadaceae</taxon>
        <taxon>Ferrimonas</taxon>
    </lineage>
</organism>
<gene>
    <name evidence="7" type="ORF">FCL42_14320</name>
</gene>
<proteinExistence type="inferred from homology"/>
<dbReference type="PANTHER" id="PTHR30469:SF20">
    <property type="entry name" value="EFFLUX RND TRANSPORTER PERIPLASMIC ADAPTOR SUBUNIT"/>
    <property type="match status" value="1"/>
</dbReference>
<dbReference type="SUPFAM" id="SSF111369">
    <property type="entry name" value="HlyD-like secretion proteins"/>
    <property type="match status" value="1"/>
</dbReference>
<comment type="caution">
    <text evidence="7">The sequence shown here is derived from an EMBL/GenBank/DDBJ whole genome shotgun (WGS) entry which is preliminary data.</text>
</comment>
<evidence type="ECO:0000256" key="2">
    <source>
        <dbReference type="ARBA" id="ARBA00009477"/>
    </source>
</evidence>
<sequence length="345" mass="37687">MSVRRLAWLLPLAFTLFGCDAPLEPESSNAIRPVKLFTVSNESSEQTHRYPAVIAASKEAELSFQVSGLLQELNIKTAQEIKQGDVLAKLDQRDFSNQLASAKAEYENAEREYQRLAKVADKGLISQSDLTKQRSARDIAKAQLGIAEKALSDSVLTSPFDAMVAQVPVTRLQSITAGQAITTIIATDELEVTFDVPSRLIRSDQEPLVELILNNDPGVRLPTTFKELELIADLSSQTYPITMVFTPPEDKIILPGMLATIEVTPLPGEQSLLQVPLAAIQSQGDQRFVWLFDPQSNTVSRRDVVVKDGIGDQLSVESGLNSGDVIVAAGGAYLSEGLEVRPWQE</sequence>
<dbReference type="Gene3D" id="2.40.420.20">
    <property type="match status" value="1"/>
</dbReference>
<dbReference type="RefSeq" id="WP_136864113.1">
    <property type="nucleotide sequence ID" value="NZ_SWCJ01000012.1"/>
</dbReference>
<dbReference type="GO" id="GO:0015562">
    <property type="term" value="F:efflux transmembrane transporter activity"/>
    <property type="evidence" value="ECO:0007669"/>
    <property type="project" value="TreeGrafter"/>
</dbReference>
<dbReference type="Gene3D" id="2.40.30.170">
    <property type="match status" value="1"/>
</dbReference>